<accession>A0AAW2DM76</accession>
<name>A0AAW2DM76_9ROSI</name>
<reference evidence="2 3" key="1">
    <citation type="submission" date="2024-01" db="EMBL/GenBank/DDBJ databases">
        <title>A telomere-to-telomere, gap-free genome of sweet tea (Lithocarpus litseifolius).</title>
        <authorList>
            <person name="Zhou J."/>
        </authorList>
    </citation>
    <scope>NUCLEOTIDE SEQUENCE [LARGE SCALE GENOMIC DNA]</scope>
    <source>
        <strain evidence="2">Zhou-2022a</strain>
        <tissue evidence="2">Leaf</tissue>
    </source>
</reference>
<keyword evidence="3" id="KW-1185">Reference proteome</keyword>
<evidence type="ECO:0000313" key="2">
    <source>
        <dbReference type="EMBL" id="KAL0011652.1"/>
    </source>
</evidence>
<dbReference type="EMBL" id="JAZDWU010000002">
    <property type="protein sequence ID" value="KAL0011652.1"/>
    <property type="molecule type" value="Genomic_DNA"/>
</dbReference>
<comment type="caution">
    <text evidence="2">The sequence shown here is derived from an EMBL/GenBank/DDBJ whole genome shotgun (WGS) entry which is preliminary data.</text>
</comment>
<dbReference type="PANTHER" id="PTHR36350">
    <property type="entry name" value="TRANSMEMBRANE PROTEIN"/>
    <property type="match status" value="1"/>
</dbReference>
<sequence length="260" mass="30272">MCYMIRSIEIYIKNMFKNLSIQAKYGLAATATPIIIFAGIYIAWGYASRSLKRNRHVFTRSMSIGVIHGGKPALQRLIDFHKARLDAKIPNTAIKELKYTLVKEKPDFFHLKSTVAKLEMTGKEAEAAEVLEVAYEMAMKQKKPHEAYEIEMLLVEMLIYQGEFKRAFNRKCFDNVEITDARRPLFKAILHLVLENNVKQASACWEEFTRIREDFNRQPSLEEDILKEVVSDFEKFKEVVNLLKDDIKEIQALQREKAFK</sequence>
<dbReference type="Proteomes" id="UP001459277">
    <property type="component" value="Unassembled WGS sequence"/>
</dbReference>
<evidence type="ECO:0000256" key="1">
    <source>
        <dbReference type="SAM" id="Phobius"/>
    </source>
</evidence>
<dbReference type="AlphaFoldDB" id="A0AAW2DM76"/>
<proteinExistence type="predicted"/>
<organism evidence="2 3">
    <name type="scientific">Lithocarpus litseifolius</name>
    <dbReference type="NCBI Taxonomy" id="425828"/>
    <lineage>
        <taxon>Eukaryota</taxon>
        <taxon>Viridiplantae</taxon>
        <taxon>Streptophyta</taxon>
        <taxon>Embryophyta</taxon>
        <taxon>Tracheophyta</taxon>
        <taxon>Spermatophyta</taxon>
        <taxon>Magnoliopsida</taxon>
        <taxon>eudicotyledons</taxon>
        <taxon>Gunneridae</taxon>
        <taxon>Pentapetalae</taxon>
        <taxon>rosids</taxon>
        <taxon>fabids</taxon>
        <taxon>Fagales</taxon>
        <taxon>Fagaceae</taxon>
        <taxon>Lithocarpus</taxon>
    </lineage>
</organism>
<dbReference type="PANTHER" id="PTHR36350:SF3">
    <property type="entry name" value="TRANSMEMBRANE PROTEIN"/>
    <property type="match status" value="1"/>
</dbReference>
<evidence type="ECO:0000313" key="3">
    <source>
        <dbReference type="Proteomes" id="UP001459277"/>
    </source>
</evidence>
<protein>
    <submittedName>
        <fullName evidence="2">Uncharacterized protein</fullName>
    </submittedName>
</protein>
<keyword evidence="1" id="KW-0812">Transmembrane</keyword>
<gene>
    <name evidence="2" type="ORF">SO802_006760</name>
</gene>
<keyword evidence="1" id="KW-1133">Transmembrane helix</keyword>
<keyword evidence="1" id="KW-0472">Membrane</keyword>
<feature type="transmembrane region" description="Helical" evidence="1">
    <location>
        <begin position="25"/>
        <end position="47"/>
    </location>
</feature>